<gene>
    <name evidence="4" type="primary">yojK</name>
    <name evidence="4" type="ORF">AK812_SmicGene20079</name>
</gene>
<dbReference type="SUPFAM" id="SSF47473">
    <property type="entry name" value="EF-hand"/>
    <property type="match status" value="1"/>
</dbReference>
<reference evidence="4 5" key="1">
    <citation type="submission" date="2016-02" db="EMBL/GenBank/DDBJ databases">
        <title>Genome analysis of coral dinoflagellate symbionts highlights evolutionary adaptations to a symbiotic lifestyle.</title>
        <authorList>
            <person name="Aranda M."/>
            <person name="Li Y."/>
            <person name="Liew Y.J."/>
            <person name="Baumgarten S."/>
            <person name="Simakov O."/>
            <person name="Wilson M."/>
            <person name="Piel J."/>
            <person name="Ashoor H."/>
            <person name="Bougouffa S."/>
            <person name="Bajic V.B."/>
            <person name="Ryu T."/>
            <person name="Ravasi T."/>
            <person name="Bayer T."/>
            <person name="Micklem G."/>
            <person name="Kim H."/>
            <person name="Bhak J."/>
            <person name="Lajeunesse T.C."/>
            <person name="Voolstra C.R."/>
        </authorList>
    </citation>
    <scope>NUCLEOTIDE SEQUENCE [LARGE SCALE GENOMIC DNA]</scope>
    <source>
        <strain evidence="4 5">CCMP2467</strain>
    </source>
</reference>
<dbReference type="CDD" id="cd03784">
    <property type="entry name" value="GT1_Gtf-like"/>
    <property type="match status" value="1"/>
</dbReference>
<dbReference type="GO" id="GO:0008194">
    <property type="term" value="F:UDP-glycosyltransferase activity"/>
    <property type="evidence" value="ECO:0007669"/>
    <property type="project" value="InterPro"/>
</dbReference>
<dbReference type="EMBL" id="LSRX01000428">
    <property type="protein sequence ID" value="OLP97574.1"/>
    <property type="molecule type" value="Genomic_DNA"/>
</dbReference>
<dbReference type="AlphaFoldDB" id="A0A1Q9DR09"/>
<dbReference type="InterPro" id="IPR036894">
    <property type="entry name" value="YbaB-like_sf"/>
</dbReference>
<dbReference type="SUPFAM" id="SSF53756">
    <property type="entry name" value="UDP-Glycosyltransferase/glycogen phosphorylase"/>
    <property type="match status" value="1"/>
</dbReference>
<sequence>MVTPARKFGFIFPMASGHINPSLPVARTLVEEGQEVHYLCREQMKDAIEDTGATFHSEIEALPEMYEGRNVDIFGCLSDLQKEYGLEEDPLFVAMFKIREIMQEMMLPGILRWLEKVGVDVVVICPLMNKEACWAAQILGIPCVGIMTTAGPGSLRSATLEWMEKMGYTTERCLKERRAYQPLLEAVDRLRAKYGLEIELDEEMAPVGMSVVAKQSALTLVTTVDFLADPLSPELEKIYEEAQTEFVFVGPLLDKAGAKRAAGHKFQKEAESAQGLAPLAETAPIDPVALIRKAREAGRKVIFASMGTVITGDSPEVGWANHMSVDGVFQGLTGKELCQAAWGGLFDAFGTDSADAGPLLLVSLGPQPDALENLVAPANAACLPVMPQVDILKEGVDLFLTHGGQNSFMESLSTGSPVVVCPGFADQPVNAQKAVQLGVGLQIERPMCDLSEASQVAAKYRCDVAAALQEVHGNPEFKTKANECSSKMQSAGALANSGCRPGLRRRLGPWLMAAALSPVVAQLAVAFSGSAIHAPPRRRLVSRPASSSELPALRSKASLKLIQAQVAAGHDMKELGVRMEQSEFKASALDGAATVTFDGMQNLRSVDISDDALAKAGSETALAEALLKALQEGHDSSVAGSEDDIWSLYQNNPDLIQAPLIQIGAGNTAQDLWANVTKTNETLKLAEELFLHFDQDKDGFWNFKETSAVQLATEGTEMGEEAFNSLIIAAAPNGGRHLTEEDMARGLSKDQVLDLYTNAQRQRQLGFVLDIMKDHQRVFSQESNAEETESKPAPVSVSVD</sequence>
<dbReference type="Pfam" id="PF02575">
    <property type="entry name" value="YbaB_DNA_bd"/>
    <property type="match status" value="1"/>
</dbReference>
<evidence type="ECO:0000256" key="1">
    <source>
        <dbReference type="ARBA" id="ARBA00022676"/>
    </source>
</evidence>
<keyword evidence="5" id="KW-1185">Reference proteome</keyword>
<dbReference type="Gene3D" id="3.30.1310.10">
    <property type="entry name" value="Nucleoid-associated protein YbaB-like domain"/>
    <property type="match status" value="1"/>
</dbReference>
<accession>A0A1Q9DR09</accession>
<dbReference type="Pfam" id="PF00201">
    <property type="entry name" value="UDPGT"/>
    <property type="match status" value="1"/>
</dbReference>
<dbReference type="InterPro" id="IPR004401">
    <property type="entry name" value="YbaB/EbfC"/>
</dbReference>
<dbReference type="InterPro" id="IPR050271">
    <property type="entry name" value="UDP-glycosyltransferase"/>
</dbReference>
<name>A0A1Q9DR09_SYMMI</name>
<dbReference type="GO" id="GO:0003677">
    <property type="term" value="F:DNA binding"/>
    <property type="evidence" value="ECO:0007669"/>
    <property type="project" value="InterPro"/>
</dbReference>
<comment type="caution">
    <text evidence="4">The sequence shown here is derived from an EMBL/GenBank/DDBJ whole genome shotgun (WGS) entry which is preliminary data.</text>
</comment>
<evidence type="ECO:0000256" key="2">
    <source>
        <dbReference type="ARBA" id="ARBA00022679"/>
    </source>
</evidence>
<dbReference type="PANTHER" id="PTHR48043:SF145">
    <property type="entry name" value="FI06409P-RELATED"/>
    <property type="match status" value="1"/>
</dbReference>
<evidence type="ECO:0000313" key="5">
    <source>
        <dbReference type="Proteomes" id="UP000186817"/>
    </source>
</evidence>
<feature type="region of interest" description="Disordered" evidence="3">
    <location>
        <begin position="780"/>
        <end position="800"/>
    </location>
</feature>
<dbReference type="InterPro" id="IPR011992">
    <property type="entry name" value="EF-hand-dom_pair"/>
</dbReference>
<dbReference type="SUPFAM" id="SSF82607">
    <property type="entry name" value="YbaB-like"/>
    <property type="match status" value="1"/>
</dbReference>
<dbReference type="OrthoDB" id="5835829at2759"/>
<keyword evidence="2 4" id="KW-0808">Transferase</keyword>
<evidence type="ECO:0000256" key="3">
    <source>
        <dbReference type="SAM" id="MobiDB-lite"/>
    </source>
</evidence>
<dbReference type="Proteomes" id="UP000186817">
    <property type="component" value="Unassembled WGS sequence"/>
</dbReference>
<dbReference type="PANTHER" id="PTHR48043">
    <property type="entry name" value="EG:EG0003.4 PROTEIN-RELATED"/>
    <property type="match status" value="1"/>
</dbReference>
<evidence type="ECO:0000313" key="4">
    <source>
        <dbReference type="EMBL" id="OLP97574.1"/>
    </source>
</evidence>
<protein>
    <submittedName>
        <fullName evidence="4">Putative UDP-glucosyltransferase YojK</fullName>
    </submittedName>
</protein>
<organism evidence="4 5">
    <name type="scientific">Symbiodinium microadriaticum</name>
    <name type="common">Dinoflagellate</name>
    <name type="synonym">Zooxanthella microadriatica</name>
    <dbReference type="NCBI Taxonomy" id="2951"/>
    <lineage>
        <taxon>Eukaryota</taxon>
        <taxon>Sar</taxon>
        <taxon>Alveolata</taxon>
        <taxon>Dinophyceae</taxon>
        <taxon>Suessiales</taxon>
        <taxon>Symbiodiniaceae</taxon>
        <taxon>Symbiodinium</taxon>
    </lineage>
</organism>
<proteinExistence type="predicted"/>
<keyword evidence="1" id="KW-0328">Glycosyltransferase</keyword>
<dbReference type="InterPro" id="IPR002213">
    <property type="entry name" value="UDP_glucos_trans"/>
</dbReference>
<dbReference type="Gene3D" id="3.40.50.2000">
    <property type="entry name" value="Glycogen Phosphorylase B"/>
    <property type="match status" value="2"/>
</dbReference>